<dbReference type="RefSeq" id="WP_146796119.1">
    <property type="nucleotide sequence ID" value="NZ_BARC01000003.1"/>
</dbReference>
<proteinExistence type="predicted"/>
<comment type="caution">
    <text evidence="3">The sequence shown here is derived from an EMBL/GenBank/DDBJ whole genome shotgun (WGS) entry which is preliminary data.</text>
</comment>
<evidence type="ECO:0000313" key="3">
    <source>
        <dbReference type="EMBL" id="GEK93853.1"/>
    </source>
</evidence>
<dbReference type="AlphaFoldDB" id="A0A511B2H4"/>
<dbReference type="PANTHER" id="PTHR48081">
    <property type="entry name" value="AB HYDROLASE SUPERFAMILY PROTEIN C4A8.06C"/>
    <property type="match status" value="1"/>
</dbReference>
<organism evidence="3 4">
    <name type="scientific">Gluconobacter wancherniae NBRC 103581</name>
    <dbReference type="NCBI Taxonomy" id="656744"/>
    <lineage>
        <taxon>Bacteria</taxon>
        <taxon>Pseudomonadati</taxon>
        <taxon>Pseudomonadota</taxon>
        <taxon>Alphaproteobacteria</taxon>
        <taxon>Acetobacterales</taxon>
        <taxon>Acetobacteraceae</taxon>
        <taxon>Gluconobacter</taxon>
    </lineage>
</organism>
<dbReference type="Gene3D" id="3.40.50.1820">
    <property type="entry name" value="alpha/beta hydrolase"/>
    <property type="match status" value="1"/>
</dbReference>
<dbReference type="InterPro" id="IPR050300">
    <property type="entry name" value="GDXG_lipolytic_enzyme"/>
</dbReference>
<dbReference type="Proteomes" id="UP000321230">
    <property type="component" value="Unassembled WGS sequence"/>
</dbReference>
<dbReference type="InterPro" id="IPR029058">
    <property type="entry name" value="AB_hydrolase_fold"/>
</dbReference>
<dbReference type="Pfam" id="PF07859">
    <property type="entry name" value="Abhydrolase_3"/>
    <property type="match status" value="1"/>
</dbReference>
<keyword evidence="1" id="KW-0378">Hydrolase</keyword>
<evidence type="ECO:0000313" key="4">
    <source>
        <dbReference type="Proteomes" id="UP000321230"/>
    </source>
</evidence>
<dbReference type="GO" id="GO:0016787">
    <property type="term" value="F:hydrolase activity"/>
    <property type="evidence" value="ECO:0007669"/>
    <property type="project" value="UniProtKB-KW"/>
</dbReference>
<accession>A0A511B2H4</accession>
<dbReference type="PANTHER" id="PTHR48081:SF8">
    <property type="entry name" value="ALPHA_BETA HYDROLASE FOLD-3 DOMAIN-CONTAINING PROTEIN-RELATED"/>
    <property type="match status" value="1"/>
</dbReference>
<feature type="domain" description="Alpha/beta hydrolase fold-3" evidence="2">
    <location>
        <begin position="84"/>
        <end position="294"/>
    </location>
</feature>
<evidence type="ECO:0000259" key="2">
    <source>
        <dbReference type="Pfam" id="PF07859"/>
    </source>
</evidence>
<gene>
    <name evidence="3" type="primary">aes</name>
    <name evidence="3" type="ORF">GWA01_16230</name>
</gene>
<evidence type="ECO:0000256" key="1">
    <source>
        <dbReference type="ARBA" id="ARBA00022801"/>
    </source>
</evidence>
<protein>
    <submittedName>
        <fullName evidence="3">Esterase</fullName>
    </submittedName>
</protein>
<name>A0A511B2H4_9PROT</name>
<keyword evidence="4" id="KW-1185">Reference proteome</keyword>
<dbReference type="EMBL" id="BJUZ01000002">
    <property type="protein sequence ID" value="GEK93853.1"/>
    <property type="molecule type" value="Genomic_DNA"/>
</dbReference>
<reference evidence="3 4" key="1">
    <citation type="submission" date="2019-07" db="EMBL/GenBank/DDBJ databases">
        <title>Whole genome shotgun sequence of Gluconobacter wancherniae NBRC 103581.</title>
        <authorList>
            <person name="Hosoyama A."/>
            <person name="Uohara A."/>
            <person name="Ohji S."/>
            <person name="Ichikawa N."/>
        </authorList>
    </citation>
    <scope>NUCLEOTIDE SEQUENCE [LARGE SCALE GENOMIC DNA]</scope>
    <source>
        <strain evidence="3 4">NBRC 103581</strain>
    </source>
</reference>
<dbReference type="OrthoDB" id="9806180at2"/>
<sequence length="321" mass="35063">MNTLPLVLPELRQFLLDNPREDVSPLTLSAVRTLMQERANTASNIADNYSLTVRESLIPGLKSAPDIRLLIVHPKHTKQDRPALLHLHGGGYLAGLPEQSLCTLRRFAHELDCVVVSPDYRLTPETPFPGPVEDCYATLLWMAENAGSLGIDPSRIALTGESAGGGLAAALALMTRDLKGPRPIFQDLVYPMLDDRTVNGQADASPVGGEFVWTRASNTYAWEVLLSPELPGSPDISPYAAPARATDLTNLPPAYISTGALDLFLDENLIYAQRLIHSGISVELDLFPGTYHAFDVQPDAPVAQRARQRRLDVLKRAFSIP</sequence>
<dbReference type="SUPFAM" id="SSF53474">
    <property type="entry name" value="alpha/beta-Hydrolases"/>
    <property type="match status" value="1"/>
</dbReference>
<dbReference type="InterPro" id="IPR013094">
    <property type="entry name" value="AB_hydrolase_3"/>
</dbReference>